<keyword evidence="8" id="KW-0540">Nuclease</keyword>
<proteinExistence type="inferred from homology"/>
<dbReference type="Gene3D" id="3.30.70.330">
    <property type="match status" value="1"/>
</dbReference>
<dbReference type="CDD" id="cd12428">
    <property type="entry name" value="RRM_PARN"/>
    <property type="match status" value="1"/>
</dbReference>
<dbReference type="PROSITE" id="PS51061">
    <property type="entry name" value="R3H"/>
    <property type="match status" value="1"/>
</dbReference>
<dbReference type="SUPFAM" id="SSF53098">
    <property type="entry name" value="Ribonuclease H-like"/>
    <property type="match status" value="1"/>
</dbReference>
<dbReference type="InterPro" id="IPR051181">
    <property type="entry name" value="CAF1_poly(A)_ribonucleases"/>
</dbReference>
<dbReference type="Gene3D" id="3.30.1370.50">
    <property type="entry name" value="R3H-like domain"/>
    <property type="match status" value="1"/>
</dbReference>
<protein>
    <recommendedName>
        <fullName evidence="6">Poly(A)-specific ribonuclease PARN</fullName>
        <ecNumber evidence="5">3.1.13.4</ecNumber>
    </recommendedName>
    <alternativeName>
        <fullName evidence="14">Polyadenylate-specific ribonuclease</fullName>
    </alternativeName>
</protein>
<evidence type="ECO:0000256" key="15">
    <source>
        <dbReference type="SAM" id="MobiDB-lite"/>
    </source>
</evidence>
<keyword evidence="17" id="KW-1185">Reference proteome</keyword>
<dbReference type="InterPro" id="IPR012337">
    <property type="entry name" value="RNaseH-like_sf"/>
</dbReference>
<dbReference type="Proteomes" id="UP000694888">
    <property type="component" value="Unplaced"/>
</dbReference>
<evidence type="ECO:0000256" key="5">
    <source>
        <dbReference type="ARBA" id="ARBA00012161"/>
    </source>
</evidence>
<feature type="compositionally biased region" description="Basic and acidic residues" evidence="15">
    <location>
        <begin position="542"/>
        <end position="557"/>
    </location>
</feature>
<evidence type="ECO:0000256" key="9">
    <source>
        <dbReference type="ARBA" id="ARBA00022723"/>
    </source>
</evidence>
<evidence type="ECO:0000256" key="3">
    <source>
        <dbReference type="ARBA" id="ARBA00004496"/>
    </source>
</evidence>
<evidence type="ECO:0000256" key="8">
    <source>
        <dbReference type="ARBA" id="ARBA00022722"/>
    </source>
</evidence>
<evidence type="ECO:0000256" key="10">
    <source>
        <dbReference type="ARBA" id="ARBA00022801"/>
    </source>
</evidence>
<dbReference type="Gene3D" id="3.30.420.10">
    <property type="entry name" value="Ribonuclease H-like superfamily/Ribonuclease H"/>
    <property type="match status" value="2"/>
</dbReference>
<dbReference type="Pfam" id="PF04857">
    <property type="entry name" value="CAF1"/>
    <property type="match status" value="1"/>
</dbReference>
<sequence>MEVTKHNFNEELDSVLESIKSCTFMAIDGEFTGLDAFDGGNAAPFDTPEERYNKQRLGSTDFLLVQFGLCTFQVDAEKQRYEARPYNFYVFPKPHNRQAPDRRFLCQSSSIDFLISQGFDFNKVFREGIPYLMPEAEQSLKANLARRHEEARKLLSPGFASPGEKKGSMPVPEEQKPFLNGVFDKISNFLDSDESEPLPLPPCNAFQRKLIYQSVEEKFPLVHIETVTGEKKERYLLVHRTKNADDRLKREQGRQALEMLELDIQVGFSKVIRAISESGKLVVGHNMLLDVIHSVNQFHCHLPEEFDDFKTVVKTVFPRLLDTKLMASTHPFKEHILYTSLDEVRLTVQQPPFRPVNIDIADGFERYKDGGGSLHEAGYDAFLTGSCFAHMTRFLGTFQSPKDEFLLPTSRVVEPFVNKIFLMRINDIPYLDLNGPDLTPQRNHVFHVTFPREWKPADLYSLFQPYGTIQISWLSDSSAFVALHKKENAEIALKALSQETGVFRVVSYASHQRNRSYKWSSSSSSPSASAAAVTPTGGQKRKMADANLERPPSKIDRQSLSQESPTRCAAIPEAEMETSPSEENHKPSRDTNPSSSQTSERKPSSAGGNGSDTKEAPPKEKLFEESDAW</sequence>
<comment type="subcellular location">
    <subcellularLocation>
        <location evidence="3">Cytoplasm</location>
    </subcellularLocation>
    <subcellularLocation>
        <location evidence="2">Nucleus</location>
    </subcellularLocation>
</comment>
<evidence type="ECO:0000256" key="6">
    <source>
        <dbReference type="ARBA" id="ARBA00015918"/>
    </source>
</evidence>
<comment type="catalytic activity">
    <reaction evidence="1">
        <text>Exonucleolytic cleavage of poly(A) to 5'-AMP.</text>
        <dbReference type="EC" id="3.1.13.4"/>
    </reaction>
</comment>
<comment type="similarity">
    <text evidence="4">Belongs to the CAF1 family.</text>
</comment>
<evidence type="ECO:0000256" key="2">
    <source>
        <dbReference type="ARBA" id="ARBA00004123"/>
    </source>
</evidence>
<evidence type="ECO:0000313" key="18">
    <source>
        <dbReference type="RefSeq" id="XP_005103432.1"/>
    </source>
</evidence>
<evidence type="ECO:0000256" key="4">
    <source>
        <dbReference type="ARBA" id="ARBA00008372"/>
    </source>
</evidence>
<evidence type="ECO:0000256" key="14">
    <source>
        <dbReference type="ARBA" id="ARBA00031923"/>
    </source>
</evidence>
<evidence type="ECO:0000256" key="13">
    <source>
        <dbReference type="ARBA" id="ARBA00023242"/>
    </source>
</evidence>
<keyword evidence="7" id="KW-0963">Cytoplasm</keyword>
<gene>
    <name evidence="18" type="primary">LOC101853870</name>
</gene>
<dbReference type="PANTHER" id="PTHR15092">
    <property type="entry name" value="POLY A -SPECIFIC RIBONUCLEASE/TARGET OF EGR1, MEMBER 1"/>
    <property type="match status" value="1"/>
</dbReference>
<dbReference type="InterPro" id="IPR036867">
    <property type="entry name" value="R3H_dom_sf"/>
</dbReference>
<dbReference type="EC" id="3.1.13.4" evidence="5"/>
<dbReference type="InterPro" id="IPR006941">
    <property type="entry name" value="RNase_CAF1"/>
</dbReference>
<dbReference type="InterPro" id="IPR001374">
    <property type="entry name" value="R3H_dom"/>
</dbReference>
<organism evidence="17 18">
    <name type="scientific">Aplysia californica</name>
    <name type="common">California sea hare</name>
    <dbReference type="NCBI Taxonomy" id="6500"/>
    <lineage>
        <taxon>Eukaryota</taxon>
        <taxon>Metazoa</taxon>
        <taxon>Spiralia</taxon>
        <taxon>Lophotrochozoa</taxon>
        <taxon>Mollusca</taxon>
        <taxon>Gastropoda</taxon>
        <taxon>Heterobranchia</taxon>
        <taxon>Euthyneura</taxon>
        <taxon>Tectipleura</taxon>
        <taxon>Aplysiida</taxon>
        <taxon>Aplysioidea</taxon>
        <taxon>Aplysiidae</taxon>
        <taxon>Aplysia</taxon>
    </lineage>
</organism>
<dbReference type="GeneID" id="101853870"/>
<dbReference type="InterPro" id="IPR036397">
    <property type="entry name" value="RNaseH_sf"/>
</dbReference>
<feature type="compositionally biased region" description="Basic and acidic residues" evidence="15">
    <location>
        <begin position="612"/>
        <end position="629"/>
    </location>
</feature>
<keyword evidence="11" id="KW-0269">Exonuclease</keyword>
<evidence type="ECO:0000256" key="11">
    <source>
        <dbReference type="ARBA" id="ARBA00022839"/>
    </source>
</evidence>
<feature type="compositionally biased region" description="Low complexity" evidence="15">
    <location>
        <begin position="520"/>
        <end position="532"/>
    </location>
</feature>
<dbReference type="InterPro" id="IPR012677">
    <property type="entry name" value="Nucleotide-bd_a/b_plait_sf"/>
</dbReference>
<feature type="domain" description="R3H" evidence="16">
    <location>
        <begin position="176"/>
        <end position="242"/>
    </location>
</feature>
<dbReference type="InterPro" id="IPR014789">
    <property type="entry name" value="PolyA-riboNase_RNA-binding"/>
</dbReference>
<reference evidence="18" key="1">
    <citation type="submission" date="2025-08" db="UniProtKB">
        <authorList>
            <consortium name="RefSeq"/>
        </authorList>
    </citation>
    <scope>IDENTIFICATION</scope>
</reference>
<dbReference type="SUPFAM" id="SSF82708">
    <property type="entry name" value="R3H domain"/>
    <property type="match status" value="1"/>
</dbReference>
<dbReference type="Pfam" id="PF08675">
    <property type="entry name" value="RNA_bind"/>
    <property type="match status" value="1"/>
</dbReference>
<dbReference type="CDD" id="cd02637">
    <property type="entry name" value="R3H_PARN"/>
    <property type="match status" value="1"/>
</dbReference>
<evidence type="ECO:0000256" key="12">
    <source>
        <dbReference type="ARBA" id="ARBA00022884"/>
    </source>
</evidence>
<keyword evidence="12" id="KW-0694">RNA-binding</keyword>
<evidence type="ECO:0000256" key="7">
    <source>
        <dbReference type="ARBA" id="ARBA00022490"/>
    </source>
</evidence>
<name>A0ABM0JWV5_APLCA</name>
<evidence type="ECO:0000259" key="16">
    <source>
        <dbReference type="PROSITE" id="PS51061"/>
    </source>
</evidence>
<evidence type="ECO:0000313" key="17">
    <source>
        <dbReference type="Proteomes" id="UP000694888"/>
    </source>
</evidence>
<keyword evidence="10" id="KW-0378">Hydrolase</keyword>
<keyword evidence="9" id="KW-0479">Metal-binding</keyword>
<accession>A0ABM0JWV5</accession>
<dbReference type="SUPFAM" id="SSF54928">
    <property type="entry name" value="RNA-binding domain, RBD"/>
    <property type="match status" value="1"/>
</dbReference>
<feature type="region of interest" description="Disordered" evidence="15">
    <location>
        <begin position="516"/>
        <end position="629"/>
    </location>
</feature>
<dbReference type="InterPro" id="IPR035979">
    <property type="entry name" value="RBD_domain_sf"/>
</dbReference>
<dbReference type="RefSeq" id="XP_005103432.1">
    <property type="nucleotide sequence ID" value="XM_005103375.3"/>
</dbReference>
<dbReference type="InterPro" id="IPR034042">
    <property type="entry name" value="PARN_R3H"/>
</dbReference>
<evidence type="ECO:0000256" key="1">
    <source>
        <dbReference type="ARBA" id="ARBA00001663"/>
    </source>
</evidence>
<keyword evidence="13" id="KW-0539">Nucleus</keyword>
<dbReference type="PANTHER" id="PTHR15092:SF44">
    <property type="entry name" value="POLY(A)-SPECIFIC RIBONUCLEASE PARN"/>
    <property type="match status" value="1"/>
</dbReference>